<organism evidence="1 2">
    <name type="scientific">Funneliformis caledonium</name>
    <dbReference type="NCBI Taxonomy" id="1117310"/>
    <lineage>
        <taxon>Eukaryota</taxon>
        <taxon>Fungi</taxon>
        <taxon>Fungi incertae sedis</taxon>
        <taxon>Mucoromycota</taxon>
        <taxon>Glomeromycotina</taxon>
        <taxon>Glomeromycetes</taxon>
        <taxon>Glomerales</taxon>
        <taxon>Glomeraceae</taxon>
        <taxon>Funneliformis</taxon>
    </lineage>
</organism>
<protein>
    <submittedName>
        <fullName evidence="1">15654_t:CDS:1</fullName>
    </submittedName>
</protein>
<dbReference type="EMBL" id="CAJVPQ010003371">
    <property type="protein sequence ID" value="CAG8626175.1"/>
    <property type="molecule type" value="Genomic_DNA"/>
</dbReference>
<comment type="caution">
    <text evidence="1">The sequence shown here is derived from an EMBL/GenBank/DDBJ whole genome shotgun (WGS) entry which is preliminary data.</text>
</comment>
<accession>A0A9N9D820</accession>
<dbReference type="AlphaFoldDB" id="A0A9N9D820"/>
<dbReference type="Proteomes" id="UP000789570">
    <property type="component" value="Unassembled WGS sequence"/>
</dbReference>
<sequence>MLKVLKAMNLILQSIRINYELTKYTSIVQNTLHTLKYNCNFDDSTSDTDDNDEAAQFENPSNDF</sequence>
<reference evidence="1" key="1">
    <citation type="submission" date="2021-06" db="EMBL/GenBank/DDBJ databases">
        <authorList>
            <person name="Kallberg Y."/>
            <person name="Tangrot J."/>
            <person name="Rosling A."/>
        </authorList>
    </citation>
    <scope>NUCLEOTIDE SEQUENCE</scope>
    <source>
        <strain evidence="1">UK204</strain>
    </source>
</reference>
<evidence type="ECO:0000313" key="1">
    <source>
        <dbReference type="EMBL" id="CAG8626175.1"/>
    </source>
</evidence>
<name>A0A9N9D820_9GLOM</name>
<keyword evidence="2" id="KW-1185">Reference proteome</keyword>
<proteinExistence type="predicted"/>
<dbReference type="OrthoDB" id="10446777at2759"/>
<gene>
    <name evidence="1" type="ORF">FCALED_LOCUS9816</name>
</gene>
<evidence type="ECO:0000313" key="2">
    <source>
        <dbReference type="Proteomes" id="UP000789570"/>
    </source>
</evidence>